<dbReference type="InterPro" id="IPR015943">
    <property type="entry name" value="WD40/YVTN_repeat-like_dom_sf"/>
</dbReference>
<proteinExistence type="predicted"/>
<evidence type="ECO:0000313" key="6">
    <source>
        <dbReference type="EMBL" id="KAG0288249.1"/>
    </source>
</evidence>
<evidence type="ECO:0000256" key="1">
    <source>
        <dbReference type="ARBA" id="ARBA00022574"/>
    </source>
</evidence>
<dbReference type="Pfam" id="PF23948">
    <property type="entry name" value="ARM_5"/>
    <property type="match status" value="1"/>
</dbReference>
<protein>
    <recommendedName>
        <fullName evidence="5">Arm-like repeat domain-containing protein</fullName>
    </recommendedName>
</protein>
<dbReference type="InterPro" id="IPR020472">
    <property type="entry name" value="WD40_PAC1"/>
</dbReference>
<dbReference type="Gene3D" id="2.130.10.10">
    <property type="entry name" value="YVTN repeat-like/Quinoprotein amine dehydrogenase"/>
    <property type="match status" value="4"/>
</dbReference>
<dbReference type="PANTHER" id="PTHR19848">
    <property type="entry name" value="WD40 REPEAT PROTEIN"/>
    <property type="match status" value="1"/>
</dbReference>
<evidence type="ECO:0000256" key="4">
    <source>
        <dbReference type="SAM" id="MobiDB-lite"/>
    </source>
</evidence>
<feature type="repeat" description="WD" evidence="3">
    <location>
        <begin position="1252"/>
        <end position="1293"/>
    </location>
</feature>
<dbReference type="InterPro" id="IPR001680">
    <property type="entry name" value="WD40_rpt"/>
</dbReference>
<keyword evidence="1 3" id="KW-0853">WD repeat</keyword>
<feature type="compositionally biased region" description="Polar residues" evidence="4">
    <location>
        <begin position="1"/>
        <end position="20"/>
    </location>
</feature>
<feature type="repeat" description="WD" evidence="3">
    <location>
        <begin position="1635"/>
        <end position="1667"/>
    </location>
</feature>
<dbReference type="PROSITE" id="PS50082">
    <property type="entry name" value="WD_REPEATS_2"/>
    <property type="match status" value="8"/>
</dbReference>
<name>A0ABQ7JZA8_9FUNG</name>
<evidence type="ECO:0000256" key="3">
    <source>
        <dbReference type="PROSITE-ProRule" id="PRU00221"/>
    </source>
</evidence>
<evidence type="ECO:0000256" key="2">
    <source>
        <dbReference type="ARBA" id="ARBA00022737"/>
    </source>
</evidence>
<feature type="repeat" description="WD" evidence="3">
    <location>
        <begin position="1378"/>
        <end position="1413"/>
    </location>
</feature>
<dbReference type="PRINTS" id="PR00320">
    <property type="entry name" value="GPROTEINBRPT"/>
</dbReference>
<organism evidence="6 7">
    <name type="scientific">Linnemannia gamsii</name>
    <dbReference type="NCBI Taxonomy" id="64522"/>
    <lineage>
        <taxon>Eukaryota</taxon>
        <taxon>Fungi</taxon>
        <taxon>Fungi incertae sedis</taxon>
        <taxon>Mucoromycota</taxon>
        <taxon>Mortierellomycotina</taxon>
        <taxon>Mortierellomycetes</taxon>
        <taxon>Mortierellales</taxon>
        <taxon>Mortierellaceae</taxon>
        <taxon>Linnemannia</taxon>
    </lineage>
</organism>
<dbReference type="InterPro" id="IPR027417">
    <property type="entry name" value="P-loop_NTPase"/>
</dbReference>
<keyword evidence="2" id="KW-0677">Repeat</keyword>
<reference evidence="6 7" key="1">
    <citation type="journal article" date="2020" name="Fungal Divers.">
        <title>Resolving the Mortierellaceae phylogeny through synthesis of multi-gene phylogenetics and phylogenomics.</title>
        <authorList>
            <person name="Vandepol N."/>
            <person name="Liber J."/>
            <person name="Desiro A."/>
            <person name="Na H."/>
            <person name="Kennedy M."/>
            <person name="Barry K."/>
            <person name="Grigoriev I.V."/>
            <person name="Miller A.N."/>
            <person name="O'Donnell K."/>
            <person name="Stajich J.E."/>
            <person name="Bonito G."/>
        </authorList>
    </citation>
    <scope>NUCLEOTIDE SEQUENCE [LARGE SCALE GENOMIC DNA]</scope>
    <source>
        <strain evidence="6 7">AD045</strain>
    </source>
</reference>
<dbReference type="Pfam" id="PF00805">
    <property type="entry name" value="Pentapeptide"/>
    <property type="match status" value="1"/>
</dbReference>
<gene>
    <name evidence="6" type="ORF">BGZ96_007953</name>
</gene>
<evidence type="ECO:0000313" key="7">
    <source>
        <dbReference type="Proteomes" id="UP001194696"/>
    </source>
</evidence>
<dbReference type="Pfam" id="PF00400">
    <property type="entry name" value="WD40"/>
    <property type="match status" value="9"/>
</dbReference>
<feature type="repeat" description="WD" evidence="3">
    <location>
        <begin position="1691"/>
        <end position="1720"/>
    </location>
</feature>
<dbReference type="InterPro" id="IPR019775">
    <property type="entry name" value="WD40_repeat_CS"/>
</dbReference>
<dbReference type="CDD" id="cd00200">
    <property type="entry name" value="WD40"/>
    <property type="match status" value="1"/>
</dbReference>
<dbReference type="PROSITE" id="PS00678">
    <property type="entry name" value="WD_REPEATS_1"/>
    <property type="match status" value="3"/>
</dbReference>
<feature type="repeat" description="WD" evidence="3">
    <location>
        <begin position="1336"/>
        <end position="1377"/>
    </location>
</feature>
<dbReference type="SUPFAM" id="SSF141571">
    <property type="entry name" value="Pentapeptide repeat-like"/>
    <property type="match status" value="1"/>
</dbReference>
<dbReference type="SMART" id="SM00320">
    <property type="entry name" value="WD40"/>
    <property type="match status" value="13"/>
</dbReference>
<dbReference type="PROSITE" id="PS50294">
    <property type="entry name" value="WD_REPEATS_REGION"/>
    <property type="match status" value="6"/>
</dbReference>
<keyword evidence="7" id="KW-1185">Reference proteome</keyword>
<dbReference type="PANTHER" id="PTHR19848:SF8">
    <property type="entry name" value="F-BOX AND WD REPEAT DOMAIN CONTAINING 7"/>
    <property type="match status" value="1"/>
</dbReference>
<feature type="repeat" description="WD" evidence="3">
    <location>
        <begin position="1421"/>
        <end position="1453"/>
    </location>
</feature>
<sequence>MADKPSNQPAPHATSDTGKANATEHLKTHDKFRAVFDISKSQANVTTTTNHAQTVYTQDSHQGEGPPASSPSVDIHLLDNQTIASGASVEPQSTPVEAKSTSNIFLENLPAPVMKTALPTVQDRIEVTQQLVYCSALLLRGLPPFRANAHKSEDETEYPAKALLETETLDQKELDWLAAMDNNPSEQERIRWLGLRMVDEFAKDVLKDSIEIAEIVLLGSILDKETYRSLLSCTIAAFEQSVLLNVDLLHAVVQLVQVAPPESLISDDLVRIFSLLRVRIQGAHQQSSVHLFNLTLALSRLLDVMAEHKVKDMNRVEDHEPLSGILSGLKGNSEPYLMYQACYAFQALQYVPNDETPLETVLRHSTGFVDGLVKVSAVFKLDLSAVLEGLGSLQEALGSTVGAAVTVYEGVNSLMESGRGVLDGLKEGFVAGKKCPWYATIRTAQTLVQVGQLKDLNQLIREAPCRRDPLFQWGICQLLGEIASDDIWAATVRQQAVDLLGYLYEDDSEWGQDESVKTWMLNIMRQLTTIVDQAVSSYAQTLLKELNQDQGTTTTTRLPYPLRNRLSLPPCSPTLTRVLRIPDVEYSLRNLRQQRLEEHRKGVYIPPQAKASLQASDDTLFALMEKVQEFLAGQKQVFLVLGDSGAGKSTFNIELEHTLWYNYKKYGQIPLYINLPTIDDPEHGLIDKQLQYHNFSEDQIHEMKLHREFILICDGYDESQLKTNIHTTNQFNQPGQWQVKIVISCRTQYLGQDYRSRFQPQPADRYQRTTVDQFQEAVVAAFSRAQIQQYVDEYVKELPAVDPIQKKPSWTAKEYMDKLVNIQNLMDLVSNPFLLTLSLEALPAVVESKTDLSAIRITHVQLYDSFVKRWLEVNRMRLEASPLSAEERAELEMLIEDNFLYHGIHYQKNLATAIFIDHGGNPIVKYTHLRDKNTWKAMFFAPNGQAKLLQESSTVMRSGAFFRFLHRSLLEYFYSRTIYDPLDSESDADGFGEREPAFDLKMCLAQKNLVEESSIVQFLAERVPQDPSFRQQLLDMVDESKADEVDIKTKVAAANAITILVRAGAPFHGADLRGIKISGADLSGGQFDYAQFQGADLRDVSLAGSWLRQADLSNVQMEGVRFGESPYIEVDSVVYACAYSPDGKMLAVGLDKVGLEVYDTTTWRRTHRVSVDHAVLGVAFSPDGQQVVSGEKNGTVRLWDCTNGEEIFVMEGHLKWVQCVAFSPCGKQIASASNDGTVRLWDSETGRCTFVLKGHTGHVMRVKYSVDGRQLVSCGLDATIRFWDPETGEPGVVWISSLGEVWSLAFSGDGRWIASGHEDGGLQFWHALSGEPGPVLRGHTRTVTGVAFSPDSRWIASSSEDETMRLWDASTGTLAFMTASHKEYVNDVAFSPNDLLIASGGGDGKVRLWEVDSVLSLSMGAQGQLGPVYKAVYSPNGQVILTDSGSRTVKQWDSLTGALLPLPIELPDSLTTNAVSYSLDGIPVALSIHDETIRLLEIQEGGAETVVKASSKVFSLAVSPWCRFIASIDLYKTVELWELGITQHKRVLLEKGGPTHKTISCLAFSTTGDRLAVCSWVSTVWIFDSQSGGLLTSKEFDQPTSVMSFSPNDQQLATGTYGSWIHLLDLQSEKPAIELRGHTESILCIAYSPCGQWIVSSSHDKTVRLWSQQQPPGESESWSCVHTVNDFFSWVTTIAWSPTVPMEFVTGCQDQSVRVWRVSTDGEDVAVKMLWGTNLGVLHAGGSVLKGTTGLSPISRHLLIQRGAIDDTLPLEDAGGLEVEELEVDSGSEEWSE</sequence>
<dbReference type="InterPro" id="IPR001646">
    <property type="entry name" value="5peptide_repeat"/>
</dbReference>
<dbReference type="Proteomes" id="UP001194696">
    <property type="component" value="Unassembled WGS sequence"/>
</dbReference>
<dbReference type="Gene3D" id="3.40.50.300">
    <property type="entry name" value="P-loop containing nucleotide triphosphate hydrolases"/>
    <property type="match status" value="1"/>
</dbReference>
<dbReference type="InterPro" id="IPR036322">
    <property type="entry name" value="WD40_repeat_dom_sf"/>
</dbReference>
<feature type="domain" description="Arm-like repeat" evidence="5">
    <location>
        <begin position="179"/>
        <end position="529"/>
    </location>
</feature>
<dbReference type="InterPro" id="IPR056251">
    <property type="entry name" value="Arm_rpt_dom"/>
</dbReference>
<feature type="repeat" description="WD" evidence="3">
    <location>
        <begin position="1210"/>
        <end position="1251"/>
    </location>
</feature>
<feature type="region of interest" description="Disordered" evidence="4">
    <location>
        <begin position="1"/>
        <end position="28"/>
    </location>
</feature>
<dbReference type="Gene3D" id="2.160.20.80">
    <property type="entry name" value="E3 ubiquitin-protein ligase SopA"/>
    <property type="match status" value="1"/>
</dbReference>
<accession>A0ABQ7JZA8</accession>
<evidence type="ECO:0000259" key="5">
    <source>
        <dbReference type="Pfam" id="PF23948"/>
    </source>
</evidence>
<comment type="caution">
    <text evidence="6">The sequence shown here is derived from an EMBL/GenBank/DDBJ whole genome shotgun (WGS) entry which is preliminary data.</text>
</comment>
<dbReference type="EMBL" id="JAAAIM010000424">
    <property type="protein sequence ID" value="KAG0288249.1"/>
    <property type="molecule type" value="Genomic_DNA"/>
</dbReference>
<dbReference type="SUPFAM" id="SSF50978">
    <property type="entry name" value="WD40 repeat-like"/>
    <property type="match status" value="2"/>
</dbReference>
<feature type="repeat" description="WD" evidence="3">
    <location>
        <begin position="1175"/>
        <end position="1209"/>
    </location>
</feature>